<keyword evidence="12" id="KW-0812">Transmembrane</keyword>
<feature type="transmembrane region" description="Helical" evidence="12">
    <location>
        <begin position="343"/>
        <end position="363"/>
    </location>
</feature>
<dbReference type="InterPro" id="IPR012999">
    <property type="entry name" value="Pyr_OxRdtase_I_AS"/>
</dbReference>
<dbReference type="PANTHER" id="PTHR22912:SF160">
    <property type="entry name" value="DIHYDROLIPOYL DEHYDROGENASE"/>
    <property type="match status" value="1"/>
</dbReference>
<evidence type="ECO:0000256" key="6">
    <source>
        <dbReference type="ARBA" id="ARBA00023002"/>
    </source>
</evidence>
<dbReference type="Pfam" id="PF07992">
    <property type="entry name" value="Pyr_redox_2"/>
    <property type="match status" value="1"/>
</dbReference>
<evidence type="ECO:0000256" key="2">
    <source>
        <dbReference type="ARBA" id="ARBA00007532"/>
    </source>
</evidence>
<keyword evidence="5" id="KW-0274">FAD</keyword>
<evidence type="ECO:0000259" key="13">
    <source>
        <dbReference type="Pfam" id="PF07992"/>
    </source>
</evidence>
<evidence type="ECO:0000313" key="14">
    <source>
        <dbReference type="EMBL" id="EHM00705.1"/>
    </source>
</evidence>
<comment type="similarity">
    <text evidence="2">Belongs to the class-I pyridine nucleotide-disulfide oxidoreductase family.</text>
</comment>
<dbReference type="AlphaFoldDB" id="G9ZKU6"/>
<comment type="cofactor">
    <cofactor evidence="1">
        <name>FAD</name>
        <dbReference type="ChEBI" id="CHEBI:57692"/>
    </cofactor>
</comment>
<dbReference type="Gene3D" id="3.50.50.60">
    <property type="entry name" value="FAD/NAD(P)-binding domain"/>
    <property type="match status" value="2"/>
</dbReference>
<dbReference type="PROSITE" id="PS00076">
    <property type="entry name" value="PYRIDINE_REDOX_1"/>
    <property type="match status" value="1"/>
</dbReference>
<dbReference type="EMBL" id="AGEY01000021">
    <property type="protein sequence ID" value="EHM00705.1"/>
    <property type="molecule type" value="Genomic_DNA"/>
</dbReference>
<evidence type="ECO:0000256" key="9">
    <source>
        <dbReference type="ARBA" id="ARBA00023284"/>
    </source>
</evidence>
<dbReference type="SUPFAM" id="SSF51905">
    <property type="entry name" value="FAD/NAD(P)-binding domain"/>
    <property type="match status" value="1"/>
</dbReference>
<dbReference type="InterPro" id="IPR023753">
    <property type="entry name" value="FAD/NAD-binding_dom"/>
</dbReference>
<proteinExistence type="inferred from homology"/>
<dbReference type="STRING" id="797515.HMPREF9103_00344"/>
<keyword evidence="6" id="KW-0560">Oxidoreductase</keyword>
<dbReference type="PRINTS" id="PR00368">
    <property type="entry name" value="FADPNR"/>
</dbReference>
<dbReference type="Proteomes" id="UP000004625">
    <property type="component" value="Unassembled WGS sequence"/>
</dbReference>
<dbReference type="PATRIC" id="fig|797515.3.peg.316"/>
<dbReference type="EC" id="1.8.1.4" evidence="3"/>
<name>G9ZKU6_9LACO</name>
<dbReference type="GO" id="GO:0004148">
    <property type="term" value="F:dihydrolipoyl dehydrogenase (NADH) activity"/>
    <property type="evidence" value="ECO:0007669"/>
    <property type="project" value="UniProtKB-EC"/>
</dbReference>
<evidence type="ECO:0000256" key="4">
    <source>
        <dbReference type="ARBA" id="ARBA00022630"/>
    </source>
</evidence>
<gene>
    <name evidence="14" type="ORF">HMPREF9103_00344</name>
</gene>
<keyword evidence="15" id="KW-1185">Reference proteome</keyword>
<keyword evidence="7" id="KW-0520">NAD</keyword>
<comment type="catalytic activity">
    <reaction evidence="11">
        <text>N(6)-[(R)-dihydrolipoyl]-L-lysyl-[protein] + NAD(+) = N(6)-[(R)-lipoyl]-L-lysyl-[protein] + NADH + H(+)</text>
        <dbReference type="Rhea" id="RHEA:15045"/>
        <dbReference type="Rhea" id="RHEA-COMP:10474"/>
        <dbReference type="Rhea" id="RHEA-COMP:10475"/>
        <dbReference type="ChEBI" id="CHEBI:15378"/>
        <dbReference type="ChEBI" id="CHEBI:57540"/>
        <dbReference type="ChEBI" id="CHEBI:57945"/>
        <dbReference type="ChEBI" id="CHEBI:83099"/>
        <dbReference type="ChEBI" id="CHEBI:83100"/>
        <dbReference type="EC" id="1.8.1.4"/>
    </reaction>
</comment>
<keyword evidence="9" id="KW-0676">Redox-active center</keyword>
<keyword evidence="4" id="KW-0285">Flavoprotein</keyword>
<evidence type="ECO:0000256" key="7">
    <source>
        <dbReference type="ARBA" id="ARBA00023027"/>
    </source>
</evidence>
<dbReference type="GO" id="GO:0050660">
    <property type="term" value="F:flavin adenine dinucleotide binding"/>
    <property type="evidence" value="ECO:0007669"/>
    <property type="project" value="TreeGrafter"/>
</dbReference>
<evidence type="ECO:0000256" key="8">
    <source>
        <dbReference type="ARBA" id="ARBA00023157"/>
    </source>
</evidence>
<reference evidence="14 15" key="1">
    <citation type="submission" date="2011-09" db="EMBL/GenBank/DDBJ databases">
        <authorList>
            <person name="Weinstock G."/>
            <person name="Sodergren E."/>
            <person name="Clifton S."/>
            <person name="Fulton L."/>
            <person name="Fulton B."/>
            <person name="Courtney L."/>
            <person name="Fronick C."/>
            <person name="Harrison M."/>
            <person name="Strong C."/>
            <person name="Farmer C."/>
            <person name="Delahaunty K."/>
            <person name="Markovic C."/>
            <person name="Hall O."/>
            <person name="Minx P."/>
            <person name="Tomlinson C."/>
            <person name="Mitreva M."/>
            <person name="Hou S."/>
            <person name="Chen J."/>
            <person name="Wollam A."/>
            <person name="Pepin K.H."/>
            <person name="Johnson M."/>
            <person name="Bhonagiri V."/>
            <person name="Zhang X."/>
            <person name="Suruliraj S."/>
            <person name="Warren W."/>
            <person name="Chinwalla A."/>
            <person name="Mardis E.R."/>
            <person name="Wilson R.K."/>
        </authorList>
    </citation>
    <scope>NUCLEOTIDE SEQUENCE [LARGE SCALE GENOMIC DNA]</scope>
    <source>
        <strain evidence="14 15">F0439</strain>
    </source>
</reference>
<evidence type="ECO:0000256" key="3">
    <source>
        <dbReference type="ARBA" id="ARBA00012608"/>
    </source>
</evidence>
<keyword evidence="12" id="KW-0472">Membrane</keyword>
<organism evidence="14 15">
    <name type="scientific">Lentilactobacillus parafarraginis F0439</name>
    <dbReference type="NCBI Taxonomy" id="797515"/>
    <lineage>
        <taxon>Bacteria</taxon>
        <taxon>Bacillati</taxon>
        <taxon>Bacillota</taxon>
        <taxon>Bacilli</taxon>
        <taxon>Lactobacillales</taxon>
        <taxon>Lactobacillaceae</taxon>
        <taxon>Lentilactobacillus</taxon>
    </lineage>
</organism>
<keyword evidence="8" id="KW-1015">Disulfide bond</keyword>
<keyword evidence="12" id="KW-1133">Transmembrane helix</keyword>
<accession>G9ZKU6</accession>
<dbReference type="eggNOG" id="COG1249">
    <property type="taxonomic scope" value="Bacteria"/>
</dbReference>
<feature type="domain" description="FAD/NAD(P)-binding" evidence="13">
    <location>
        <begin position="8"/>
        <end position="300"/>
    </location>
</feature>
<dbReference type="PRINTS" id="PR00411">
    <property type="entry name" value="PNDRDTASEI"/>
</dbReference>
<evidence type="ECO:0000256" key="1">
    <source>
        <dbReference type="ARBA" id="ARBA00001974"/>
    </source>
</evidence>
<dbReference type="InterPro" id="IPR036188">
    <property type="entry name" value="FAD/NAD-bd_sf"/>
</dbReference>
<sequence length="364" mass="39170">MADVEKKETVIIGAGPGGYVAAIRASELGQKVTLIEKSDKLGGVCLNVGCVPSKALIAAGHRFQEANDASTYGITTQPATIDFAKTQDWKQKKVVDRMTSGVKMLLNKHKVEIIQGEAVLDSDTQLRVMPVGPQQFMSADTGRTIQFENLIIASGSHPIEIPGFKFDGRVIDSTGGLNLPEIPKEFVVIGGGYVGTELAGAYANLGSHVTIIEGLPSILAGFSKDMVSVVLKSLKKKGVDIITSATAKSSSQDDKSVSVTYEVDGKESTIKADYCMVTVGRRPNTDDIGLEYTKVKLDDHKLLKLTSRDERLLNTSLPLVILLPAQHWLTKPSSKARLPLVQLLARILLMIILGFLAFASPILN</sequence>
<evidence type="ECO:0000256" key="11">
    <source>
        <dbReference type="ARBA" id="ARBA00049187"/>
    </source>
</evidence>
<evidence type="ECO:0000313" key="15">
    <source>
        <dbReference type="Proteomes" id="UP000004625"/>
    </source>
</evidence>
<evidence type="ECO:0000256" key="5">
    <source>
        <dbReference type="ARBA" id="ARBA00022827"/>
    </source>
</evidence>
<dbReference type="InterPro" id="IPR050151">
    <property type="entry name" value="Class-I_Pyr_Nuc-Dis_Oxidored"/>
</dbReference>
<dbReference type="PANTHER" id="PTHR22912">
    <property type="entry name" value="DISULFIDE OXIDOREDUCTASE"/>
    <property type="match status" value="1"/>
</dbReference>
<dbReference type="HOGENOM" id="CLU_016755_0_1_9"/>
<dbReference type="GO" id="GO:0006103">
    <property type="term" value="P:2-oxoglutarate metabolic process"/>
    <property type="evidence" value="ECO:0007669"/>
    <property type="project" value="TreeGrafter"/>
</dbReference>
<comment type="caution">
    <text evidence="14">The sequence shown here is derived from an EMBL/GenBank/DDBJ whole genome shotgun (WGS) entry which is preliminary data.</text>
</comment>
<evidence type="ECO:0000256" key="12">
    <source>
        <dbReference type="SAM" id="Phobius"/>
    </source>
</evidence>
<dbReference type="FunFam" id="3.50.50.60:FF:000037">
    <property type="entry name" value="Dihydrolipoyl dehydrogenase"/>
    <property type="match status" value="1"/>
</dbReference>
<protein>
    <recommendedName>
        <fullName evidence="3">dihydrolipoyl dehydrogenase</fullName>
        <ecNumber evidence="3">1.8.1.4</ecNumber>
    </recommendedName>
    <alternativeName>
        <fullName evidence="10">Dihydrolipoamide dehydrogenase</fullName>
    </alternativeName>
</protein>
<evidence type="ECO:0000256" key="10">
    <source>
        <dbReference type="ARBA" id="ARBA00031281"/>
    </source>
</evidence>